<accession>A0AAV7VC30</accession>
<keyword evidence="3" id="KW-1185">Reference proteome</keyword>
<protein>
    <submittedName>
        <fullName evidence="2">Uncharacterized protein</fullName>
    </submittedName>
</protein>
<sequence>MSPGVPFRRKKQEAIGKTNARRRRDAGQKKDMRRRSGARRKQDATKPEQNRRAGEQLREMGEWKSQAPPCSDVGLPEDDGLPVDLPVLDYPDDLDDQLTAISQETLQDVLGTLQTPPPVTRRSIIVAAILEDPPTTPKVVPASSNTAEDSDDTGTTFERTVVGVQRELAKEVRVGMQTMAASLERMPMCMMTSAEQTAAKQVTQSLLHGVQQRVRDLTTVVRELPQHLPSQSCCCMHDNKQDSVHWEMASLKAYMDAYHRDVSAIVNYQQLLLAPPCCSGAICSSTDGSCQEFGVHFSNH</sequence>
<feature type="compositionally biased region" description="Basic and acidic residues" evidence="1">
    <location>
        <begin position="40"/>
        <end position="62"/>
    </location>
</feature>
<evidence type="ECO:0000313" key="2">
    <source>
        <dbReference type="EMBL" id="KAJ1198868.1"/>
    </source>
</evidence>
<gene>
    <name evidence="2" type="ORF">NDU88_002707</name>
</gene>
<evidence type="ECO:0000313" key="3">
    <source>
        <dbReference type="Proteomes" id="UP001066276"/>
    </source>
</evidence>
<comment type="caution">
    <text evidence="2">The sequence shown here is derived from an EMBL/GenBank/DDBJ whole genome shotgun (WGS) entry which is preliminary data.</text>
</comment>
<evidence type="ECO:0000256" key="1">
    <source>
        <dbReference type="SAM" id="MobiDB-lite"/>
    </source>
</evidence>
<dbReference type="AlphaFoldDB" id="A0AAV7VC30"/>
<dbReference type="EMBL" id="JANPWB010000003">
    <property type="protein sequence ID" value="KAJ1198868.1"/>
    <property type="molecule type" value="Genomic_DNA"/>
</dbReference>
<proteinExistence type="predicted"/>
<organism evidence="2 3">
    <name type="scientific">Pleurodeles waltl</name>
    <name type="common">Iberian ribbed newt</name>
    <dbReference type="NCBI Taxonomy" id="8319"/>
    <lineage>
        <taxon>Eukaryota</taxon>
        <taxon>Metazoa</taxon>
        <taxon>Chordata</taxon>
        <taxon>Craniata</taxon>
        <taxon>Vertebrata</taxon>
        <taxon>Euteleostomi</taxon>
        <taxon>Amphibia</taxon>
        <taxon>Batrachia</taxon>
        <taxon>Caudata</taxon>
        <taxon>Salamandroidea</taxon>
        <taxon>Salamandridae</taxon>
        <taxon>Pleurodelinae</taxon>
        <taxon>Pleurodeles</taxon>
    </lineage>
</organism>
<feature type="region of interest" description="Disordered" evidence="1">
    <location>
        <begin position="1"/>
        <end position="77"/>
    </location>
</feature>
<dbReference type="Proteomes" id="UP001066276">
    <property type="component" value="Chromosome 2_1"/>
</dbReference>
<reference evidence="2" key="1">
    <citation type="journal article" date="2022" name="bioRxiv">
        <title>Sequencing and chromosome-scale assembly of the giantPleurodeles waltlgenome.</title>
        <authorList>
            <person name="Brown T."/>
            <person name="Elewa A."/>
            <person name="Iarovenko S."/>
            <person name="Subramanian E."/>
            <person name="Araus A.J."/>
            <person name="Petzold A."/>
            <person name="Susuki M."/>
            <person name="Suzuki K.-i.T."/>
            <person name="Hayashi T."/>
            <person name="Toyoda A."/>
            <person name="Oliveira C."/>
            <person name="Osipova E."/>
            <person name="Leigh N.D."/>
            <person name="Simon A."/>
            <person name="Yun M.H."/>
        </authorList>
    </citation>
    <scope>NUCLEOTIDE SEQUENCE</scope>
    <source>
        <strain evidence="2">20211129_DDA</strain>
        <tissue evidence="2">Liver</tissue>
    </source>
</reference>
<name>A0AAV7VC30_PLEWA</name>